<evidence type="ECO:0000313" key="2">
    <source>
        <dbReference type="Proteomes" id="UP000186955"/>
    </source>
</evidence>
<sequence>MRPEARDTRHTIGLLCEQPHLDALAPCLNQLSATVVLGPPDMPWLRPAPRGNCSSMPTAPFTAITSTISTTTSPFSCLVFALLPSFGHIRTYAWHWVATVPSDRPAGVCDEQSMTRHGDAIPPGGSPRTAPSDAHTESAYSVFITSFATFPFQYTSILQLEGWVYRIAMTSTFRERARGPEEYRGGLDKLVGIWAACRISCGS</sequence>
<proteinExistence type="predicted"/>
<protein>
    <submittedName>
        <fullName evidence="1">Uncharacterized protein</fullName>
    </submittedName>
</protein>
<accession>A0A1Q5U0R1</accession>
<dbReference type="Proteomes" id="UP000186955">
    <property type="component" value="Unassembled WGS sequence"/>
</dbReference>
<keyword evidence="2" id="KW-1185">Reference proteome</keyword>
<comment type="caution">
    <text evidence="1">The sequence shown here is derived from an EMBL/GenBank/DDBJ whole genome shotgun (WGS) entry which is preliminary data.</text>
</comment>
<evidence type="ECO:0000313" key="1">
    <source>
        <dbReference type="EMBL" id="OKP06067.1"/>
    </source>
</evidence>
<reference evidence="1 2" key="1">
    <citation type="submission" date="2016-10" db="EMBL/GenBank/DDBJ databases">
        <title>Genome sequence of the ascomycete fungus Penicillium subrubescens.</title>
        <authorList>
            <person name="De Vries R.P."/>
            <person name="Peng M."/>
            <person name="Dilokpimol A."/>
            <person name="Hilden K."/>
            <person name="Makela M.R."/>
            <person name="Grigoriev I."/>
            <person name="Riley R."/>
            <person name="Granchi Z."/>
        </authorList>
    </citation>
    <scope>NUCLEOTIDE SEQUENCE [LARGE SCALE GENOMIC DNA]</scope>
    <source>
        <strain evidence="1 2">CBS 132785</strain>
    </source>
</reference>
<organism evidence="1 2">
    <name type="scientific">Penicillium subrubescens</name>
    <dbReference type="NCBI Taxonomy" id="1316194"/>
    <lineage>
        <taxon>Eukaryota</taxon>
        <taxon>Fungi</taxon>
        <taxon>Dikarya</taxon>
        <taxon>Ascomycota</taxon>
        <taxon>Pezizomycotina</taxon>
        <taxon>Eurotiomycetes</taxon>
        <taxon>Eurotiomycetidae</taxon>
        <taxon>Eurotiales</taxon>
        <taxon>Aspergillaceae</taxon>
        <taxon>Penicillium</taxon>
    </lineage>
</organism>
<dbReference type="EMBL" id="MNBE01000600">
    <property type="protein sequence ID" value="OKP06067.1"/>
    <property type="molecule type" value="Genomic_DNA"/>
</dbReference>
<gene>
    <name evidence="1" type="ORF">PENSUB_6518</name>
</gene>
<name>A0A1Q5U0R1_9EURO</name>
<dbReference type="AlphaFoldDB" id="A0A1Q5U0R1"/>